<dbReference type="InterPro" id="IPR011010">
    <property type="entry name" value="DNA_brk_join_enz"/>
</dbReference>
<keyword evidence="2" id="KW-0233">DNA recombination</keyword>
<reference evidence="4" key="1">
    <citation type="submission" date="2014-09" db="EMBL/GenBank/DDBJ databases">
        <title>Genome sequence of the luminous mushroom Mycena chlorophos for searching fungal bioluminescence genes.</title>
        <authorList>
            <person name="Tanaka Y."/>
            <person name="Kasuga D."/>
            <person name="Oba Y."/>
            <person name="Hase S."/>
            <person name="Sato K."/>
            <person name="Oba Y."/>
            <person name="Sakakibara Y."/>
        </authorList>
    </citation>
    <scope>NUCLEOTIDE SEQUENCE</scope>
</reference>
<dbReference type="PANTHER" id="PTHR34605:SF3">
    <property type="entry name" value="P CELL-TYPE AGGLUTINATION PROTEIN MAP4-LIKE-RELATED"/>
    <property type="match status" value="1"/>
</dbReference>
<dbReference type="Gene3D" id="1.10.150.130">
    <property type="match status" value="1"/>
</dbReference>
<dbReference type="SUPFAM" id="SSF56349">
    <property type="entry name" value="DNA breaking-rejoining enzymes"/>
    <property type="match status" value="1"/>
</dbReference>
<dbReference type="Proteomes" id="UP000815677">
    <property type="component" value="Unassembled WGS sequence"/>
</dbReference>
<dbReference type="SUPFAM" id="SSF47823">
    <property type="entry name" value="lambda integrase-like, N-terminal domain"/>
    <property type="match status" value="1"/>
</dbReference>
<evidence type="ECO:0000256" key="1">
    <source>
        <dbReference type="ARBA" id="ARBA00023125"/>
    </source>
</evidence>
<dbReference type="Gene3D" id="1.10.443.10">
    <property type="entry name" value="Intergrase catalytic core"/>
    <property type="match status" value="1"/>
</dbReference>
<proteinExistence type="predicted"/>
<gene>
    <name evidence="4" type="ORF">MCHLO_05948</name>
</gene>
<sequence>MAPTLPPPHLRETAAWVKLLTASERSRTQPRPVHKRHPPRTAPAQDTGVPRIFRGAEGTAKPDIPIALSDETQRRLSRAFHHGWQQSTLVNYGYAVDRFMRFCDAEHIPPNLRLPAHDFVLCAYAASHAGLHAGSTARNDMSALKAWHVAQEKPWQASPRLHYVLCGVENLSPEASRKLPRPPITCDMLSCLRQDLDFSSSFDLAVFAAACMAFWGQCRLGEILYTSKKDPQSEHKPSRADVSNSVRESGSLVVRIPRTKTKKQGDDVVLVPQVGPLNPVVALRMHLIASASLPTSAPLFAYVSDTAFRPLTRHAFLTRCNEVWARSGFPRLTGHSFRIGGTTELLLQGVPPDVVKAMGRWSSDAFLRYWRSLEDLAPLYVKNVGLKRCAAWFFWASLRGSWLGGLFGFIRDPRRRARELGKGQAALSPLINQMSAVLISFPSESAGKQRSAQETAFPFPFPFLVPVKTTGKKLRCNYEKENLRVGGFLDAERP</sequence>
<keyword evidence="5" id="KW-1185">Reference proteome</keyword>
<dbReference type="PANTHER" id="PTHR34605">
    <property type="entry name" value="PHAGE_INTEGRASE DOMAIN-CONTAINING PROTEIN"/>
    <property type="match status" value="1"/>
</dbReference>
<feature type="region of interest" description="Disordered" evidence="3">
    <location>
        <begin position="22"/>
        <end position="50"/>
    </location>
</feature>
<name>A0ABQ0LC16_MYCCL</name>
<dbReference type="EMBL" id="DF844683">
    <property type="protein sequence ID" value="GAT48555.1"/>
    <property type="molecule type" value="Genomic_DNA"/>
</dbReference>
<keyword evidence="1" id="KW-0238">DNA-binding</keyword>
<dbReference type="InterPro" id="IPR052925">
    <property type="entry name" value="Phage_Integrase-like_Recomb"/>
</dbReference>
<dbReference type="InterPro" id="IPR013762">
    <property type="entry name" value="Integrase-like_cat_sf"/>
</dbReference>
<accession>A0ABQ0LC16</accession>
<evidence type="ECO:0000313" key="4">
    <source>
        <dbReference type="EMBL" id="GAT48555.1"/>
    </source>
</evidence>
<evidence type="ECO:0000256" key="3">
    <source>
        <dbReference type="SAM" id="MobiDB-lite"/>
    </source>
</evidence>
<evidence type="ECO:0000256" key="2">
    <source>
        <dbReference type="ARBA" id="ARBA00023172"/>
    </source>
</evidence>
<protein>
    <submittedName>
        <fullName evidence="4">DNA breaking-rejoining enzyme</fullName>
    </submittedName>
</protein>
<organism evidence="4 5">
    <name type="scientific">Mycena chlorophos</name>
    <name type="common">Agaric fungus</name>
    <name type="synonym">Agaricus chlorophos</name>
    <dbReference type="NCBI Taxonomy" id="658473"/>
    <lineage>
        <taxon>Eukaryota</taxon>
        <taxon>Fungi</taxon>
        <taxon>Dikarya</taxon>
        <taxon>Basidiomycota</taxon>
        <taxon>Agaricomycotina</taxon>
        <taxon>Agaricomycetes</taxon>
        <taxon>Agaricomycetidae</taxon>
        <taxon>Agaricales</taxon>
        <taxon>Marasmiineae</taxon>
        <taxon>Mycenaceae</taxon>
        <taxon>Mycena</taxon>
    </lineage>
</organism>
<dbReference type="InterPro" id="IPR010998">
    <property type="entry name" value="Integrase_recombinase_N"/>
</dbReference>
<evidence type="ECO:0000313" key="5">
    <source>
        <dbReference type="Proteomes" id="UP000815677"/>
    </source>
</evidence>